<name>A0ABR6Y0M3_9FLAO</name>
<sequence>MEINAHQLKHIKVNKLNESFCVSLVDHKKFEITKGYGNTVIEAINDMHDNLI</sequence>
<dbReference type="Proteomes" id="UP000607435">
    <property type="component" value="Unassembled WGS sequence"/>
</dbReference>
<keyword evidence="2" id="KW-1185">Reference proteome</keyword>
<accession>A0ABR6Y0M3</accession>
<protein>
    <submittedName>
        <fullName evidence="1">Uncharacterized protein</fullName>
    </submittedName>
</protein>
<dbReference type="EMBL" id="JACOME010000002">
    <property type="protein sequence ID" value="MBC3846294.1"/>
    <property type="molecule type" value="Genomic_DNA"/>
</dbReference>
<reference evidence="1 2" key="1">
    <citation type="submission" date="2020-08" db="EMBL/GenBank/DDBJ databases">
        <title>Winogradskyella ouciana sp. nov., isolated from the hadal seawater of the Mariana Trench.</title>
        <authorList>
            <person name="He X."/>
        </authorList>
    </citation>
    <scope>NUCLEOTIDE SEQUENCE [LARGE SCALE GENOMIC DNA]</scope>
    <source>
        <strain evidence="1 2">KCTC 22026</strain>
    </source>
</reference>
<gene>
    <name evidence="1" type="ORF">H6H04_07880</name>
</gene>
<evidence type="ECO:0000313" key="2">
    <source>
        <dbReference type="Proteomes" id="UP000607435"/>
    </source>
</evidence>
<proteinExistence type="predicted"/>
<evidence type="ECO:0000313" key="1">
    <source>
        <dbReference type="EMBL" id="MBC3846294.1"/>
    </source>
</evidence>
<organism evidence="1 2">
    <name type="scientific">Winogradskyella echinorum</name>
    <dbReference type="NCBI Taxonomy" id="538189"/>
    <lineage>
        <taxon>Bacteria</taxon>
        <taxon>Pseudomonadati</taxon>
        <taxon>Bacteroidota</taxon>
        <taxon>Flavobacteriia</taxon>
        <taxon>Flavobacteriales</taxon>
        <taxon>Flavobacteriaceae</taxon>
        <taxon>Winogradskyella</taxon>
    </lineage>
</organism>
<dbReference type="RefSeq" id="WP_186845420.1">
    <property type="nucleotide sequence ID" value="NZ_JACOME010000002.1"/>
</dbReference>
<comment type="caution">
    <text evidence="1">The sequence shown here is derived from an EMBL/GenBank/DDBJ whole genome shotgun (WGS) entry which is preliminary data.</text>
</comment>